<keyword evidence="2" id="KW-0732">Signal</keyword>
<dbReference type="PANTHER" id="PTHR35889:SF3">
    <property type="entry name" value="F-BOX DOMAIN-CONTAINING PROTEIN"/>
    <property type="match status" value="1"/>
</dbReference>
<dbReference type="InterPro" id="IPR013320">
    <property type="entry name" value="ConA-like_dom_sf"/>
</dbReference>
<dbReference type="SUPFAM" id="SSF46626">
    <property type="entry name" value="Cytochrome c"/>
    <property type="match status" value="1"/>
</dbReference>
<dbReference type="InterPro" id="IPR011429">
    <property type="entry name" value="Cyt_c_Planctomycete-type"/>
</dbReference>
<dbReference type="Pfam" id="PF07587">
    <property type="entry name" value="PSD1"/>
    <property type="match status" value="1"/>
</dbReference>
<feature type="domain" description="DUF1549" evidence="3">
    <location>
        <begin position="660"/>
        <end position="834"/>
    </location>
</feature>
<feature type="region of interest" description="Disordered" evidence="1">
    <location>
        <begin position="484"/>
        <end position="503"/>
    </location>
</feature>
<proteinExistence type="predicted"/>
<evidence type="ECO:0000256" key="1">
    <source>
        <dbReference type="SAM" id="MobiDB-lite"/>
    </source>
</evidence>
<dbReference type="Gene3D" id="1.10.760.10">
    <property type="entry name" value="Cytochrome c-like domain"/>
    <property type="match status" value="1"/>
</dbReference>
<dbReference type="Pfam" id="PF07635">
    <property type="entry name" value="PSCyt1"/>
    <property type="match status" value="1"/>
</dbReference>
<feature type="domain" description="Cytochrome C Planctomycete-type" evidence="5">
    <location>
        <begin position="572"/>
        <end position="630"/>
    </location>
</feature>
<evidence type="ECO:0000313" key="6">
    <source>
        <dbReference type="EMBL" id="QDT11585.1"/>
    </source>
</evidence>
<gene>
    <name evidence="6" type="ORF">K239x_35850</name>
</gene>
<dbReference type="InterPro" id="IPR011444">
    <property type="entry name" value="DUF1549"/>
</dbReference>
<feature type="domain" description="DUF1553" evidence="4">
    <location>
        <begin position="894"/>
        <end position="1144"/>
    </location>
</feature>
<dbReference type="InterPro" id="IPR036909">
    <property type="entry name" value="Cyt_c-like_dom_sf"/>
</dbReference>
<evidence type="ECO:0000259" key="3">
    <source>
        <dbReference type="Pfam" id="PF07583"/>
    </source>
</evidence>
<sequence length="1229" mass="136395" precursor="true">MLFLCPRQSLSRCSALTALMGCFFVSLTTAADADTGSANDVQPIARWEFDKLPVGDLSGQVTVDSQGPALPLYPDFDSDNHALSLKSPAYVVLSDDSDEKFDFGDGDWITAEAWVKVNSLADNAYIAGKGRTKLSGSKGRDQNWAFRLRKRNGQASLNFLFHSQDSEDAKGQFHRWTSKNGFGIGVGWHHVAVAYQFGNPDSIVGFIDGQRTSGSWDLGGKTTRPPMKTQSPVWIGSAMGGSKGNSFDGQIDNLAIYRDRVSDDVLGKRFRFSPPKIDRSDLPSDVNLQSKVAVELLGPFNGHGRVPVMLEPRKTLWLQDTLAMTRLPFRYDAWGVRDDWTTDDKKTMLARAWTEINLEPGDYQLLVRSRGYSELFVDGDRVATTPAQVNRSGAHHVVDPLPAVSVPGMRPHAMNDHEKIVAFHSDGGVHELRFDVIVGGKTYRLEFGETCVAIAREGEMFSLISHQGDYPLTDDGWARFSKQQSGSLARIDQENRQQRVAKSEPQWQKRHQFAKSNLISGSTKGHTIDSLIRDRIEQENARRSSVAEANGARPDANDFYAKSVQPILSSHCSRCHGDKRQGELSVFDRENLLVGGESGESAIAPGDLDASYLWELVSAGADDYRMPPKGDGLSKQELAVIKKWIRDGAAMSVAVEPAIVETPVVDEATFLRRLFVDTVGVPPTLSEAKAYLANSAGSSADRRNELIDRMLDDVRWADNWVGYWQDVLAENPNLLKPTLNNTGPFRYWIHEALVDNKPIDRFATELIQMRGSKWSGGAGGFAIASQNDVPMAAKAHVIATAFMGVEMKCARCHDAPYHSWKQGDLFNLAAMLERKPIKLPATSTVPAAFFEKQERKSLIQVTLKPGETIHGEWPFAEFAPEIEASLLPADSDSRDRLALQVTASRRFAEVIANRVWKRLMGAAIVAPVDDWEGNPPSDPRLLAHLADTLIESDYDLKKLAKSIFKSQAYQRSASASVDEGRFFAGPYRRRMSAEQIVDSAFHVVGQSMQTEQLTMDVEGTLPAKSFLNFGFPQRSWEFTTLANERDRPSLALPRIQAIADVLRAFGWRNSRPEPTSDREEAPNLVQPGALANGTLGVWLTGLSDRSGLTSLMTQPQDVTSLVDDLFLQLLTRYPTDAEREKFTGLLRDGFDQRVKELSMADLLAPTPKRFRYVSWSNHLNGDANVIKVQMTELARKGDPLTKRLDPDWRARAEDAVWALINSPEMIVIP</sequence>
<dbReference type="OrthoDB" id="289126at2"/>
<dbReference type="Pfam" id="PF07583">
    <property type="entry name" value="PSCyt2"/>
    <property type="match status" value="1"/>
</dbReference>
<name>A0A517NWS3_9BACT</name>
<dbReference type="Gene3D" id="2.60.120.200">
    <property type="match status" value="1"/>
</dbReference>
<reference evidence="6 7" key="1">
    <citation type="submission" date="2019-02" db="EMBL/GenBank/DDBJ databases">
        <title>Deep-cultivation of Planctomycetes and their phenomic and genomic characterization uncovers novel biology.</title>
        <authorList>
            <person name="Wiegand S."/>
            <person name="Jogler M."/>
            <person name="Boedeker C."/>
            <person name="Pinto D."/>
            <person name="Vollmers J."/>
            <person name="Rivas-Marin E."/>
            <person name="Kohn T."/>
            <person name="Peeters S.H."/>
            <person name="Heuer A."/>
            <person name="Rast P."/>
            <person name="Oberbeckmann S."/>
            <person name="Bunk B."/>
            <person name="Jeske O."/>
            <person name="Meyerdierks A."/>
            <person name="Storesund J.E."/>
            <person name="Kallscheuer N."/>
            <person name="Luecker S."/>
            <person name="Lage O.M."/>
            <person name="Pohl T."/>
            <person name="Merkel B.J."/>
            <person name="Hornburger P."/>
            <person name="Mueller R.-W."/>
            <person name="Bruemmer F."/>
            <person name="Labrenz M."/>
            <person name="Spormann A.M."/>
            <person name="Op den Camp H."/>
            <person name="Overmann J."/>
            <person name="Amann R."/>
            <person name="Jetten M.S.M."/>
            <person name="Mascher T."/>
            <person name="Medema M.H."/>
            <person name="Devos D.P."/>
            <person name="Kaster A.-K."/>
            <person name="Ovreas L."/>
            <person name="Rohde M."/>
            <person name="Galperin M.Y."/>
            <person name="Jogler C."/>
        </authorList>
    </citation>
    <scope>NUCLEOTIDE SEQUENCE [LARGE SCALE GENOMIC DNA]</scope>
    <source>
        <strain evidence="6 7">K23_9</strain>
    </source>
</reference>
<evidence type="ECO:0000313" key="7">
    <source>
        <dbReference type="Proteomes" id="UP000319817"/>
    </source>
</evidence>
<accession>A0A517NWS3</accession>
<dbReference type="Pfam" id="PF13385">
    <property type="entry name" value="Laminin_G_3"/>
    <property type="match status" value="1"/>
</dbReference>
<keyword evidence="7" id="KW-1185">Reference proteome</keyword>
<dbReference type="PANTHER" id="PTHR35889">
    <property type="entry name" value="CYCLOINULO-OLIGOSACCHARIDE FRUCTANOTRANSFERASE-RELATED"/>
    <property type="match status" value="1"/>
</dbReference>
<organism evidence="6 7">
    <name type="scientific">Stieleria marina</name>
    <dbReference type="NCBI Taxonomy" id="1930275"/>
    <lineage>
        <taxon>Bacteria</taxon>
        <taxon>Pseudomonadati</taxon>
        <taxon>Planctomycetota</taxon>
        <taxon>Planctomycetia</taxon>
        <taxon>Pirellulales</taxon>
        <taxon>Pirellulaceae</taxon>
        <taxon>Stieleria</taxon>
    </lineage>
</organism>
<dbReference type="EMBL" id="CP036526">
    <property type="protein sequence ID" value="QDT11585.1"/>
    <property type="molecule type" value="Genomic_DNA"/>
</dbReference>
<feature type="signal peptide" evidence="2">
    <location>
        <begin position="1"/>
        <end position="33"/>
    </location>
</feature>
<evidence type="ECO:0000256" key="2">
    <source>
        <dbReference type="SAM" id="SignalP"/>
    </source>
</evidence>
<protein>
    <submittedName>
        <fullName evidence="6">Planctomycete cytochrome C</fullName>
    </submittedName>
</protein>
<dbReference type="GO" id="GO:0020037">
    <property type="term" value="F:heme binding"/>
    <property type="evidence" value="ECO:0007669"/>
    <property type="project" value="InterPro"/>
</dbReference>
<dbReference type="GO" id="GO:0009055">
    <property type="term" value="F:electron transfer activity"/>
    <property type="evidence" value="ECO:0007669"/>
    <property type="project" value="InterPro"/>
</dbReference>
<dbReference type="InterPro" id="IPR022655">
    <property type="entry name" value="DUF1553"/>
</dbReference>
<dbReference type="Proteomes" id="UP000319817">
    <property type="component" value="Chromosome"/>
</dbReference>
<dbReference type="AlphaFoldDB" id="A0A517NWS3"/>
<dbReference type="SUPFAM" id="SSF49899">
    <property type="entry name" value="Concanavalin A-like lectins/glucanases"/>
    <property type="match status" value="1"/>
</dbReference>
<feature type="chain" id="PRO_5022131483" evidence="2">
    <location>
        <begin position="34"/>
        <end position="1229"/>
    </location>
</feature>
<evidence type="ECO:0000259" key="4">
    <source>
        <dbReference type="Pfam" id="PF07587"/>
    </source>
</evidence>
<evidence type="ECO:0000259" key="5">
    <source>
        <dbReference type="Pfam" id="PF07635"/>
    </source>
</evidence>